<evidence type="ECO:0000313" key="1">
    <source>
        <dbReference type="EMBL" id="RHN82385.1"/>
    </source>
</evidence>
<evidence type="ECO:0000313" key="2">
    <source>
        <dbReference type="Proteomes" id="UP000265566"/>
    </source>
</evidence>
<dbReference type="EMBL" id="PSQE01000001">
    <property type="protein sequence ID" value="RHN82385.1"/>
    <property type="molecule type" value="Genomic_DNA"/>
</dbReference>
<sequence>MNSISAVTLEIVYIFIKATPSSSAVTLIAITSYPIQPKPISQ</sequence>
<accession>A0A396K3R2</accession>
<dbReference type="Proteomes" id="UP000265566">
    <property type="component" value="Chromosome 1"/>
</dbReference>
<comment type="caution">
    <text evidence="1">The sequence shown here is derived from an EMBL/GenBank/DDBJ whole genome shotgun (WGS) entry which is preliminary data.</text>
</comment>
<reference evidence="2" key="1">
    <citation type="journal article" date="2018" name="Nat. Plants">
        <title>Whole-genome landscape of Medicago truncatula symbiotic genes.</title>
        <authorList>
            <person name="Pecrix Y."/>
            <person name="Staton S.E."/>
            <person name="Sallet E."/>
            <person name="Lelandais-Briere C."/>
            <person name="Moreau S."/>
            <person name="Carrere S."/>
            <person name="Blein T."/>
            <person name="Jardinaud M.F."/>
            <person name="Latrasse D."/>
            <person name="Zouine M."/>
            <person name="Zahm M."/>
            <person name="Kreplak J."/>
            <person name="Mayjonade B."/>
            <person name="Satge C."/>
            <person name="Perez M."/>
            <person name="Cauet S."/>
            <person name="Marande W."/>
            <person name="Chantry-Darmon C."/>
            <person name="Lopez-Roques C."/>
            <person name="Bouchez O."/>
            <person name="Berard A."/>
            <person name="Debelle F."/>
            <person name="Munos S."/>
            <person name="Bendahmane A."/>
            <person name="Berges H."/>
            <person name="Niebel A."/>
            <person name="Buitink J."/>
            <person name="Frugier F."/>
            <person name="Benhamed M."/>
            <person name="Crespi M."/>
            <person name="Gouzy J."/>
            <person name="Gamas P."/>
        </authorList>
    </citation>
    <scope>NUCLEOTIDE SEQUENCE [LARGE SCALE GENOMIC DNA]</scope>
    <source>
        <strain evidence="2">cv. Jemalong A17</strain>
    </source>
</reference>
<name>A0A396K3R2_MEDTR</name>
<dbReference type="AlphaFoldDB" id="A0A396K3R2"/>
<proteinExistence type="predicted"/>
<dbReference type="Gramene" id="rna6548">
    <property type="protein sequence ID" value="RHN82385.1"/>
    <property type="gene ID" value="gene6548"/>
</dbReference>
<gene>
    <name evidence="1" type="ORF">MtrunA17_Chr1g0209371</name>
</gene>
<protein>
    <submittedName>
        <fullName evidence="1">Uncharacterized protein</fullName>
    </submittedName>
</protein>
<organism evidence="1 2">
    <name type="scientific">Medicago truncatula</name>
    <name type="common">Barrel medic</name>
    <name type="synonym">Medicago tribuloides</name>
    <dbReference type="NCBI Taxonomy" id="3880"/>
    <lineage>
        <taxon>Eukaryota</taxon>
        <taxon>Viridiplantae</taxon>
        <taxon>Streptophyta</taxon>
        <taxon>Embryophyta</taxon>
        <taxon>Tracheophyta</taxon>
        <taxon>Spermatophyta</taxon>
        <taxon>Magnoliopsida</taxon>
        <taxon>eudicotyledons</taxon>
        <taxon>Gunneridae</taxon>
        <taxon>Pentapetalae</taxon>
        <taxon>rosids</taxon>
        <taxon>fabids</taxon>
        <taxon>Fabales</taxon>
        <taxon>Fabaceae</taxon>
        <taxon>Papilionoideae</taxon>
        <taxon>50 kb inversion clade</taxon>
        <taxon>NPAAA clade</taxon>
        <taxon>Hologalegina</taxon>
        <taxon>IRL clade</taxon>
        <taxon>Trifolieae</taxon>
        <taxon>Medicago</taxon>
    </lineage>
</organism>